<dbReference type="OMA" id="ASHEYLF"/>
<dbReference type="Proteomes" id="UP000014680">
    <property type="component" value="Unassembled WGS sequence"/>
</dbReference>
<gene>
    <name evidence="2" type="ORF">EIN_376570</name>
</gene>
<dbReference type="AlphaFoldDB" id="A0A0A1TU60"/>
<evidence type="ECO:0000313" key="3">
    <source>
        <dbReference type="Proteomes" id="UP000014680"/>
    </source>
</evidence>
<keyword evidence="3" id="KW-1185">Reference proteome</keyword>
<organism evidence="2 3">
    <name type="scientific">Entamoeba invadens IP1</name>
    <dbReference type="NCBI Taxonomy" id="370355"/>
    <lineage>
        <taxon>Eukaryota</taxon>
        <taxon>Amoebozoa</taxon>
        <taxon>Evosea</taxon>
        <taxon>Archamoebae</taxon>
        <taxon>Mastigamoebida</taxon>
        <taxon>Entamoebidae</taxon>
        <taxon>Entamoeba</taxon>
    </lineage>
</organism>
<name>A0A0A1TU60_ENTIV</name>
<feature type="region of interest" description="Disordered" evidence="1">
    <location>
        <begin position="60"/>
        <end position="100"/>
    </location>
</feature>
<sequence length="353" mass="39634">MSEEPPTQLEHLVQQIAVLTKQISDLQNVVAQIPTIVENTIKETFEKYLILPQDLSPVSTQKSQEKWAKPAKTSKSSEQKDSAKKEEKKEKREKEESRISQLTVGDKKQLVSYLCELPDKQTAFGVRNGTIYSYDRGSGIVVANGEPEAFPDTQDEIVNDIVTTKDAVILGTSAYVLTVYHDRVEKLDISAQSCCVFNNEMVTVCKRGISCMIGGKRELLSKLSSKIELVNPIKVRSLKDNVVVLDRDKKLLIILDNQFKVIKALNIKEATDFCILSTTQIALLFDNSIKIFNLAKNPFFEKTFSLQFGKDKVNLFKIECSEKDGSVSIIGLAVDLKTVYAFPLDNFKPNKKD</sequence>
<dbReference type="GeneID" id="14882425"/>
<accession>A0A0A1TU60</accession>
<dbReference type="OrthoDB" id="27636at2759"/>
<dbReference type="EMBL" id="KB207268">
    <property type="protein sequence ID" value="ELP83482.1"/>
    <property type="molecule type" value="Genomic_DNA"/>
</dbReference>
<feature type="compositionally biased region" description="Basic and acidic residues" evidence="1">
    <location>
        <begin position="75"/>
        <end position="98"/>
    </location>
</feature>
<proteinExistence type="predicted"/>
<evidence type="ECO:0000313" key="2">
    <source>
        <dbReference type="EMBL" id="ELP83482.1"/>
    </source>
</evidence>
<protein>
    <submittedName>
        <fullName evidence="2">Uncharacterized protein</fullName>
    </submittedName>
</protein>
<dbReference type="VEuPathDB" id="AmoebaDB:EIN_376570"/>
<dbReference type="KEGG" id="eiv:EIN_376570"/>
<reference evidence="2 3" key="1">
    <citation type="submission" date="2012-10" db="EMBL/GenBank/DDBJ databases">
        <authorList>
            <person name="Zafar N."/>
            <person name="Inman J."/>
            <person name="Hall N."/>
            <person name="Lorenzi H."/>
            <person name="Caler E."/>
        </authorList>
    </citation>
    <scope>NUCLEOTIDE SEQUENCE [LARGE SCALE GENOMIC DNA]</scope>
    <source>
        <strain evidence="2 3">IP1</strain>
    </source>
</reference>
<evidence type="ECO:0000256" key="1">
    <source>
        <dbReference type="SAM" id="MobiDB-lite"/>
    </source>
</evidence>
<dbReference type="RefSeq" id="XP_004182828.1">
    <property type="nucleotide sequence ID" value="XM_004182780.1"/>
</dbReference>